<proteinExistence type="predicted"/>
<dbReference type="GeneID" id="5470229"/>
<dbReference type="EMBL" id="EF101928">
    <property type="protein sequence ID" value="ABT16248.1"/>
    <property type="molecule type" value="Genomic_DNA"/>
</dbReference>
<dbReference type="OrthoDB" id="19847at10239"/>
<dbReference type="Proteomes" id="UP000202420">
    <property type="component" value="Segment"/>
</dbReference>
<dbReference type="KEGG" id="vg:5470229"/>
<protein>
    <submittedName>
        <fullName evidence="1">Uncharacterized protein Z114L</fullName>
    </submittedName>
</protein>
<sequence>MSRISPAMADGRAFTNYVSSGLYNNYLESAFRTPDDTEYRAFLQKNAREVEKKIGQLTAFYVKPPVLKQSKLSVVGDADPRLTSAPVGYQQDILSKQYNEQLAAFNTVASQQRQYSEYLDYKNVSPYPQ</sequence>
<gene>
    <name evidence="1" type="primary">Z114L</name>
    <name evidence="1" type="ORF">ATCV1_Z114L</name>
</gene>
<keyword evidence="2" id="KW-1185">Reference proteome</keyword>
<accession>A7K874</accession>
<organism evidence="1 2">
    <name type="scientific">Chlorovirus heliozoae</name>
    <dbReference type="NCBI Taxonomy" id="322019"/>
    <lineage>
        <taxon>Viruses</taxon>
        <taxon>Varidnaviria</taxon>
        <taxon>Bamfordvirae</taxon>
        <taxon>Nucleocytoviricota</taxon>
        <taxon>Megaviricetes</taxon>
        <taxon>Algavirales</taxon>
        <taxon>Phycodnaviridae</taxon>
        <taxon>Chlorovirus</taxon>
    </lineage>
</organism>
<dbReference type="RefSeq" id="YP_001426595.1">
    <property type="nucleotide sequence ID" value="NC_008724.1"/>
</dbReference>
<name>A7K874_9PHYC</name>
<evidence type="ECO:0000313" key="1">
    <source>
        <dbReference type="EMBL" id="ABT16248.1"/>
    </source>
</evidence>
<evidence type="ECO:0000313" key="2">
    <source>
        <dbReference type="Proteomes" id="UP000202420"/>
    </source>
</evidence>
<reference evidence="1 2" key="1">
    <citation type="submission" date="2006-09" db="EMBL/GenBank/DDBJ databases">
        <title>Sequence and annotation of the 288-kb ATCV-1 virus that infects an endosymbiotic Chlorella strain of the heliozoon Acanthocystis turfacea.</title>
        <authorList>
            <person name="Fitzgerald L.A."/>
            <person name="Graves M.V."/>
            <person name="Li X."/>
            <person name="Pfitzner A.J.P."/>
            <person name="Hartigan J."/>
            <person name="Van Etten J.L."/>
        </authorList>
    </citation>
    <scope>NUCLEOTIDE SEQUENCE [LARGE SCALE GENOMIC DNA]</scope>
    <source>
        <strain evidence="1 2">ATCV-1</strain>
    </source>
</reference>